<gene>
    <name evidence="2" type="ORF">B843_11120</name>
</gene>
<dbReference type="AlphaFoldDB" id="W5Y2Z8"/>
<name>W5Y2Z8_9CORY</name>
<organism evidence="2 3">
    <name type="scientific">Corynebacterium vitaeruminis DSM 20294</name>
    <dbReference type="NCBI Taxonomy" id="1224164"/>
    <lineage>
        <taxon>Bacteria</taxon>
        <taxon>Bacillati</taxon>
        <taxon>Actinomycetota</taxon>
        <taxon>Actinomycetes</taxon>
        <taxon>Mycobacteriales</taxon>
        <taxon>Corynebacteriaceae</taxon>
        <taxon>Corynebacterium</taxon>
    </lineage>
</organism>
<dbReference type="EMBL" id="CP004353">
    <property type="protein sequence ID" value="AHI23602.1"/>
    <property type="molecule type" value="Genomic_DNA"/>
</dbReference>
<dbReference type="PATRIC" id="fig|1224164.3.peg.2241"/>
<dbReference type="Proteomes" id="UP000019222">
    <property type="component" value="Chromosome"/>
</dbReference>
<protein>
    <submittedName>
        <fullName evidence="2">Uncharacterized protein</fullName>
    </submittedName>
</protein>
<dbReference type="STRING" id="1224164.B843_11120"/>
<proteinExistence type="predicted"/>
<feature type="region of interest" description="Disordered" evidence="1">
    <location>
        <begin position="40"/>
        <end position="80"/>
    </location>
</feature>
<sequence>MYYQRRRVAAVVVLVVVVLLLVWLLSSLGGNNSDNAADVATTAAETTPTSSSATSSSHASSSASSSAAESSSAHSSTTSEPQAAGVACQLDQLVMTASTDHSSYAAGELPTFYMALKNNAPADCTINFDQETLRFEVYDLATNQRVWSDVDCNPAVKTGEQVLKAGEEIYFQAKWSRTSSAPQQCSQRPAVPAADYYLHTVVGINASQPATFTLK</sequence>
<evidence type="ECO:0000256" key="1">
    <source>
        <dbReference type="SAM" id="MobiDB-lite"/>
    </source>
</evidence>
<keyword evidence="3" id="KW-1185">Reference proteome</keyword>
<dbReference type="KEGG" id="cvt:B843_11120"/>
<reference evidence="2 3" key="1">
    <citation type="submission" date="2013-02" db="EMBL/GenBank/DDBJ databases">
        <title>The complete genome sequence of Corynebacterium vitaeruminis DSM 20294.</title>
        <authorList>
            <person name="Ruckert C."/>
            <person name="Albersmeier A."/>
            <person name="Kalinowski J."/>
        </authorList>
    </citation>
    <scope>NUCLEOTIDE SEQUENCE [LARGE SCALE GENOMIC DNA]</scope>
    <source>
        <strain evidence="3">ATCC 10234</strain>
    </source>
</reference>
<dbReference type="HOGENOM" id="CLU_075791_1_0_11"/>
<accession>W5Y2Z8</accession>
<dbReference type="eggNOG" id="ENOG503304R">
    <property type="taxonomic scope" value="Bacteria"/>
</dbReference>
<evidence type="ECO:0000313" key="2">
    <source>
        <dbReference type="EMBL" id="AHI23602.1"/>
    </source>
</evidence>
<evidence type="ECO:0000313" key="3">
    <source>
        <dbReference type="Proteomes" id="UP000019222"/>
    </source>
</evidence>